<organism evidence="2 3">
    <name type="scientific">Trichinella britovi</name>
    <name type="common">Parasitic roundworm</name>
    <dbReference type="NCBI Taxonomy" id="45882"/>
    <lineage>
        <taxon>Eukaryota</taxon>
        <taxon>Metazoa</taxon>
        <taxon>Ecdysozoa</taxon>
        <taxon>Nematoda</taxon>
        <taxon>Enoplea</taxon>
        <taxon>Dorylaimia</taxon>
        <taxon>Trichinellida</taxon>
        <taxon>Trichinellidae</taxon>
        <taxon>Trichinella</taxon>
    </lineage>
</organism>
<sequence>MSMPTIIPSGPNTLNFPDMNINASDTTPKA</sequence>
<keyword evidence="3" id="KW-1185">Reference proteome</keyword>
<protein>
    <submittedName>
        <fullName evidence="2">Uncharacterized protein</fullName>
    </submittedName>
</protein>
<evidence type="ECO:0000313" key="2">
    <source>
        <dbReference type="EMBL" id="KRY03190.1"/>
    </source>
</evidence>
<reference evidence="2 3" key="1">
    <citation type="submission" date="2015-01" db="EMBL/GenBank/DDBJ databases">
        <title>Evolution of Trichinella species and genotypes.</title>
        <authorList>
            <person name="Korhonen P.K."/>
            <person name="Edoardo P."/>
            <person name="Giuseppe L.R."/>
            <person name="Gasser R.B."/>
        </authorList>
    </citation>
    <scope>NUCLEOTIDE SEQUENCE [LARGE SCALE GENOMIC DNA]</scope>
    <source>
        <strain evidence="2">ISS120</strain>
    </source>
</reference>
<feature type="non-terminal residue" evidence="2">
    <location>
        <position position="30"/>
    </location>
</feature>
<dbReference type="AlphaFoldDB" id="A0A0V0YSM4"/>
<feature type="compositionally biased region" description="Polar residues" evidence="1">
    <location>
        <begin position="10"/>
        <end position="30"/>
    </location>
</feature>
<comment type="caution">
    <text evidence="2">The sequence shown here is derived from an EMBL/GenBank/DDBJ whole genome shotgun (WGS) entry which is preliminary data.</text>
</comment>
<feature type="region of interest" description="Disordered" evidence="1">
    <location>
        <begin position="1"/>
        <end position="30"/>
    </location>
</feature>
<gene>
    <name evidence="2" type="ORF">T03_1176</name>
</gene>
<evidence type="ECO:0000256" key="1">
    <source>
        <dbReference type="SAM" id="MobiDB-lite"/>
    </source>
</evidence>
<proteinExistence type="predicted"/>
<name>A0A0V0YSM4_TRIBR</name>
<evidence type="ECO:0000313" key="3">
    <source>
        <dbReference type="Proteomes" id="UP000054653"/>
    </source>
</evidence>
<dbReference type="EMBL" id="JYDI01006744">
    <property type="protein sequence ID" value="KRY03190.1"/>
    <property type="molecule type" value="Genomic_DNA"/>
</dbReference>
<dbReference type="Proteomes" id="UP000054653">
    <property type="component" value="Unassembled WGS sequence"/>
</dbReference>
<accession>A0A0V0YSM4</accession>